<gene>
    <name evidence="2" type="ORF">MG293_017386</name>
</gene>
<dbReference type="EMBL" id="JAKZEL010000022">
    <property type="protein sequence ID" value="KAI4532121.1"/>
    <property type="molecule type" value="Genomic_DNA"/>
</dbReference>
<dbReference type="Proteomes" id="UP001214576">
    <property type="component" value="Unassembled WGS sequence"/>
</dbReference>
<reference evidence="2" key="1">
    <citation type="submission" date="2022-03" db="EMBL/GenBank/DDBJ databases">
        <title>Genomic analyses of argali, domestic sheep and their hybrids provide insights into chromosomal evolution, heterosis and genetic basis of agronomic traits.</title>
        <authorList>
            <person name="Li M."/>
        </authorList>
    </citation>
    <scope>NUCLEOTIDE SEQUENCE</scope>
    <source>
        <strain evidence="2">CAU-MHL-2022a</strain>
        <tissue evidence="2">Skin</tissue>
    </source>
</reference>
<proteinExistence type="predicted"/>
<comment type="caution">
    <text evidence="2">The sequence shown here is derived from an EMBL/GenBank/DDBJ whole genome shotgun (WGS) entry which is preliminary data.</text>
</comment>
<sequence>MVHNKRSHCNEKPTRCNGRAATSDHHPCSSQLQKAHRQQQRPSTVKNKQKILLRGENQHHGDRLEKSEELFPCLESEGPGLCDPEAAAFKPRGLAFSALIDIAQGLNIAVFAMSRTPLKIRGAPQDLSSSGCRF</sequence>
<name>A0AAD4Y3J2_OVIAM</name>
<evidence type="ECO:0000313" key="2">
    <source>
        <dbReference type="EMBL" id="KAI4532121.1"/>
    </source>
</evidence>
<organism evidence="2 3">
    <name type="scientific">Ovis ammon polii</name>
    <dbReference type="NCBI Taxonomy" id="230172"/>
    <lineage>
        <taxon>Eukaryota</taxon>
        <taxon>Metazoa</taxon>
        <taxon>Chordata</taxon>
        <taxon>Craniata</taxon>
        <taxon>Vertebrata</taxon>
        <taxon>Euteleostomi</taxon>
        <taxon>Mammalia</taxon>
        <taxon>Eutheria</taxon>
        <taxon>Laurasiatheria</taxon>
        <taxon>Artiodactyla</taxon>
        <taxon>Ruminantia</taxon>
        <taxon>Pecora</taxon>
        <taxon>Bovidae</taxon>
        <taxon>Caprinae</taxon>
        <taxon>Ovis</taxon>
    </lineage>
</organism>
<feature type="region of interest" description="Disordered" evidence="1">
    <location>
        <begin position="1"/>
        <end position="47"/>
    </location>
</feature>
<evidence type="ECO:0000313" key="3">
    <source>
        <dbReference type="Proteomes" id="UP001214576"/>
    </source>
</evidence>
<keyword evidence="3" id="KW-1185">Reference proteome</keyword>
<dbReference type="AlphaFoldDB" id="A0AAD4Y3J2"/>
<protein>
    <submittedName>
        <fullName evidence="2">Uncharacterized protein</fullName>
    </submittedName>
</protein>
<accession>A0AAD4Y3J2</accession>
<evidence type="ECO:0000256" key="1">
    <source>
        <dbReference type="SAM" id="MobiDB-lite"/>
    </source>
</evidence>